<gene>
    <name evidence="3" type="ORF">EIW28_20730</name>
</gene>
<dbReference type="AlphaFoldDB" id="A0A426UTJ0"/>
<evidence type="ECO:0000259" key="2">
    <source>
        <dbReference type="Pfam" id="PF00144"/>
    </source>
</evidence>
<feature type="domain" description="Beta-lactamase-related" evidence="2">
    <location>
        <begin position="50"/>
        <end position="365"/>
    </location>
</feature>
<keyword evidence="3" id="KW-0378">Hydrolase</keyword>
<dbReference type="PANTHER" id="PTHR46825">
    <property type="entry name" value="D-ALANYL-D-ALANINE-CARBOXYPEPTIDASE/ENDOPEPTIDASE AMPH"/>
    <property type="match status" value="1"/>
</dbReference>
<evidence type="ECO:0000313" key="4">
    <source>
        <dbReference type="Proteomes" id="UP000277256"/>
    </source>
</evidence>
<feature type="signal peptide" evidence="1">
    <location>
        <begin position="1"/>
        <end position="22"/>
    </location>
</feature>
<dbReference type="InterPro" id="IPR001466">
    <property type="entry name" value="Beta-lactam-related"/>
</dbReference>
<organism evidence="3 4">
    <name type="scientific">Glycomyces terrestris</name>
    <dbReference type="NCBI Taxonomy" id="2493553"/>
    <lineage>
        <taxon>Bacteria</taxon>
        <taxon>Bacillati</taxon>
        <taxon>Actinomycetota</taxon>
        <taxon>Actinomycetes</taxon>
        <taxon>Glycomycetales</taxon>
        <taxon>Glycomycetaceae</taxon>
        <taxon>Glycomyces</taxon>
    </lineage>
</organism>
<dbReference type="OrthoDB" id="5177574at2"/>
<accession>A0A426UTJ0</accession>
<name>A0A426UTJ0_9ACTN</name>
<keyword evidence="1" id="KW-0732">Signal</keyword>
<dbReference type="RefSeq" id="WP_125249619.1">
    <property type="nucleotide sequence ID" value="NZ_RSEB01000006.1"/>
</dbReference>
<dbReference type="Proteomes" id="UP000277256">
    <property type="component" value="Unassembled WGS sequence"/>
</dbReference>
<dbReference type="Gene3D" id="3.40.710.10">
    <property type="entry name" value="DD-peptidase/beta-lactamase superfamily"/>
    <property type="match status" value="1"/>
</dbReference>
<dbReference type="InterPro" id="IPR012338">
    <property type="entry name" value="Beta-lactam/transpept-like"/>
</dbReference>
<comment type="caution">
    <text evidence="3">The sequence shown here is derived from an EMBL/GenBank/DDBJ whole genome shotgun (WGS) entry which is preliminary data.</text>
</comment>
<keyword evidence="4" id="KW-1185">Reference proteome</keyword>
<proteinExistence type="predicted"/>
<dbReference type="EMBL" id="RSEB01000006">
    <property type="protein sequence ID" value="RRR96865.1"/>
    <property type="molecule type" value="Genomic_DNA"/>
</dbReference>
<dbReference type="SUPFAM" id="SSF56601">
    <property type="entry name" value="beta-lactamase/transpeptidase-like"/>
    <property type="match status" value="1"/>
</dbReference>
<feature type="chain" id="PRO_5019289470" evidence="1">
    <location>
        <begin position="23"/>
        <end position="415"/>
    </location>
</feature>
<dbReference type="PANTHER" id="PTHR46825:SF7">
    <property type="entry name" value="D-ALANYL-D-ALANINE CARBOXYPEPTIDASE"/>
    <property type="match status" value="1"/>
</dbReference>
<sequence length="415" mass="44640">MRRLLTSLSALALIAVPGAAAAQTSDPGLDESLLDRKLDALADAADHSIVAEVRLGDDTWSEAAGRREIDGGGGRVDEDDRVRIASLTKSMVAAVLLQLQSEGEVDLDRPLSDYLPGLLPYDEEPSVRQVLRHTSGLNDYFQYLYASLATGDMTDVYANHRTHFAPEELIAVGTQDPLLFAPGEGWSYSNTGYLALGLLVEELTGDELREVLDDRIFDPAGLRDTYLPRDRTSGIRGANPVPYLTTGDPRDPYFDTTRLSNDQMWAAGGVMSTMEEVNDFYDALLDGTLLDAAELAEMREFTEIAPGNSYGLGLIGLVLGCTADPGEVFLGHTGGGLGHQTYSFHSADGERQMTFTWNVDDRHGAADPAELNWALGSFLIAGLCGEDVGEMPAGARAQAQAVPDLVLLSELTRAG</sequence>
<dbReference type="InterPro" id="IPR050491">
    <property type="entry name" value="AmpC-like"/>
</dbReference>
<protein>
    <submittedName>
        <fullName evidence="3">Class A beta-lactamase-related serine hydrolase</fullName>
    </submittedName>
</protein>
<dbReference type="GO" id="GO:0016787">
    <property type="term" value="F:hydrolase activity"/>
    <property type="evidence" value="ECO:0007669"/>
    <property type="project" value="UniProtKB-KW"/>
</dbReference>
<dbReference type="Pfam" id="PF00144">
    <property type="entry name" value="Beta-lactamase"/>
    <property type="match status" value="1"/>
</dbReference>
<evidence type="ECO:0000313" key="3">
    <source>
        <dbReference type="EMBL" id="RRR96865.1"/>
    </source>
</evidence>
<evidence type="ECO:0000256" key="1">
    <source>
        <dbReference type="SAM" id="SignalP"/>
    </source>
</evidence>
<reference evidence="3 4" key="1">
    <citation type="submission" date="2018-12" db="EMBL/GenBank/DDBJ databases">
        <title>Glycomyces sp. YIM 121974 draft genome.</title>
        <authorList>
            <person name="Li Q."/>
        </authorList>
    </citation>
    <scope>NUCLEOTIDE SEQUENCE [LARGE SCALE GENOMIC DNA]</scope>
    <source>
        <strain evidence="3 4">YIM 121974</strain>
    </source>
</reference>